<dbReference type="HOGENOM" id="CLU_2847392_0_0_9"/>
<reference evidence="2 3" key="1">
    <citation type="submission" date="2011-04" db="EMBL/GenBank/DDBJ databases">
        <title>The complete genome of Selenomonas sputigena DSM 20758.</title>
        <authorList>
            <consortium name="US DOE Joint Genome Institute (JGI-PGF)"/>
            <person name="Lucas S."/>
            <person name="Copeland A."/>
            <person name="Lapidus A."/>
            <person name="Bruce D."/>
            <person name="Goodwin L."/>
            <person name="Pitluck S."/>
            <person name="Peters L."/>
            <person name="Kyrpides N."/>
            <person name="Mavromatis K."/>
            <person name="Ivanova N."/>
            <person name="Ovchinnikova G."/>
            <person name="Teshima H."/>
            <person name="Detter J.C."/>
            <person name="Tapia R."/>
            <person name="Han C."/>
            <person name="Land M."/>
            <person name="Hauser L."/>
            <person name="Markowitz V."/>
            <person name="Cheng J.-F."/>
            <person name="Hugenholtz P."/>
            <person name="Woyke T."/>
            <person name="Wu D."/>
            <person name="Gronow S."/>
            <person name="Wellnitz S."/>
            <person name="Schneider S."/>
            <person name="Klenk H.-P."/>
            <person name="Eisen J.A."/>
        </authorList>
    </citation>
    <scope>NUCLEOTIDE SEQUENCE [LARGE SCALE GENOMIC DNA]</scope>
    <source>
        <strain evidence="3">ATCC 35185 / DSM 20758 / VPI D19B-28</strain>
    </source>
</reference>
<sequence>MSMKTYPFLVSVCITTYKPDYTELGLTLESILRQKNCSFEIIIADDGKSTTHIAALGTLCRTLRW</sequence>
<gene>
    <name evidence="2" type="ordered locus">Selsp_1221</name>
</gene>
<proteinExistence type="predicted"/>
<name>F4F041_SELS3</name>
<feature type="domain" description="Glycosyltransferase 2-like" evidence="1">
    <location>
        <begin position="11"/>
        <end position="53"/>
    </location>
</feature>
<dbReference type="AlphaFoldDB" id="F4F041"/>
<dbReference type="Pfam" id="PF00535">
    <property type="entry name" value="Glycos_transf_2"/>
    <property type="match status" value="1"/>
</dbReference>
<dbReference type="KEGG" id="ssg:Selsp_1221"/>
<keyword evidence="3" id="KW-1185">Reference proteome</keyword>
<keyword evidence="2" id="KW-0808">Transferase</keyword>
<dbReference type="InterPro" id="IPR001173">
    <property type="entry name" value="Glyco_trans_2-like"/>
</dbReference>
<dbReference type="InterPro" id="IPR029044">
    <property type="entry name" value="Nucleotide-diphossugar_trans"/>
</dbReference>
<dbReference type="SUPFAM" id="SSF53448">
    <property type="entry name" value="Nucleotide-diphospho-sugar transferases"/>
    <property type="match status" value="1"/>
</dbReference>
<protein>
    <submittedName>
        <fullName evidence="2">Glycosyl transferase family 2</fullName>
    </submittedName>
</protein>
<dbReference type="GO" id="GO:0016740">
    <property type="term" value="F:transferase activity"/>
    <property type="evidence" value="ECO:0007669"/>
    <property type="project" value="UniProtKB-KW"/>
</dbReference>
<dbReference type="Gene3D" id="3.90.550.10">
    <property type="entry name" value="Spore Coat Polysaccharide Biosynthesis Protein SpsA, Chain A"/>
    <property type="match status" value="1"/>
</dbReference>
<evidence type="ECO:0000313" key="2">
    <source>
        <dbReference type="EMBL" id="AEC00180.1"/>
    </source>
</evidence>
<accession>F4F041</accession>
<organism evidence="2 3">
    <name type="scientific">Selenomonas sputigena (strain ATCC 35185 / DSM 20758 / CCUG 44933 / VPI D19B-28)</name>
    <dbReference type="NCBI Taxonomy" id="546271"/>
    <lineage>
        <taxon>Bacteria</taxon>
        <taxon>Bacillati</taxon>
        <taxon>Bacillota</taxon>
        <taxon>Negativicutes</taxon>
        <taxon>Selenomonadales</taxon>
        <taxon>Selenomonadaceae</taxon>
        <taxon>Selenomonas</taxon>
    </lineage>
</organism>
<dbReference type="EMBL" id="CP002637">
    <property type="protein sequence ID" value="AEC00180.1"/>
    <property type="molecule type" value="Genomic_DNA"/>
</dbReference>
<evidence type="ECO:0000259" key="1">
    <source>
        <dbReference type="Pfam" id="PF00535"/>
    </source>
</evidence>
<evidence type="ECO:0000313" key="3">
    <source>
        <dbReference type="Proteomes" id="UP000011124"/>
    </source>
</evidence>
<dbReference type="Proteomes" id="UP000011124">
    <property type="component" value="Chromosome"/>
</dbReference>